<protein>
    <submittedName>
        <fullName evidence="1">11937_t:CDS:1</fullName>
    </submittedName>
</protein>
<proteinExistence type="predicted"/>
<comment type="caution">
    <text evidence="1">The sequence shown here is derived from an EMBL/GenBank/DDBJ whole genome shotgun (WGS) entry which is preliminary data.</text>
</comment>
<dbReference type="EMBL" id="CAJVPL010012901">
    <property type="protein sequence ID" value="CAG8687389.1"/>
    <property type="molecule type" value="Genomic_DNA"/>
</dbReference>
<feature type="non-terminal residue" evidence="1">
    <location>
        <position position="90"/>
    </location>
</feature>
<accession>A0A9N9HHB0</accession>
<evidence type="ECO:0000313" key="1">
    <source>
        <dbReference type="EMBL" id="CAG8687389.1"/>
    </source>
</evidence>
<dbReference type="AlphaFoldDB" id="A0A9N9HHB0"/>
<name>A0A9N9HHB0_9GLOM</name>
<reference evidence="1" key="1">
    <citation type="submission" date="2021-06" db="EMBL/GenBank/DDBJ databases">
        <authorList>
            <person name="Kallberg Y."/>
            <person name="Tangrot J."/>
            <person name="Rosling A."/>
        </authorList>
    </citation>
    <scope>NUCLEOTIDE SEQUENCE</scope>
    <source>
        <strain evidence="1">MT106</strain>
    </source>
</reference>
<feature type="non-terminal residue" evidence="1">
    <location>
        <position position="1"/>
    </location>
</feature>
<dbReference type="Proteomes" id="UP000789831">
    <property type="component" value="Unassembled WGS sequence"/>
</dbReference>
<sequence>NRRDHLAATSMVQKWSSKDIISNPSHIVQMDFEHSRKIHTYPLLESGAKLQCAYILADDDGLSSTSAVRDIQPTDAFKEALSKNADQLNV</sequence>
<gene>
    <name evidence="1" type="ORF">AGERDE_LOCUS12980</name>
</gene>
<evidence type="ECO:0000313" key="2">
    <source>
        <dbReference type="Proteomes" id="UP000789831"/>
    </source>
</evidence>
<keyword evidence="2" id="KW-1185">Reference proteome</keyword>
<organism evidence="1 2">
    <name type="scientific">Ambispora gerdemannii</name>
    <dbReference type="NCBI Taxonomy" id="144530"/>
    <lineage>
        <taxon>Eukaryota</taxon>
        <taxon>Fungi</taxon>
        <taxon>Fungi incertae sedis</taxon>
        <taxon>Mucoromycota</taxon>
        <taxon>Glomeromycotina</taxon>
        <taxon>Glomeromycetes</taxon>
        <taxon>Archaeosporales</taxon>
        <taxon>Ambisporaceae</taxon>
        <taxon>Ambispora</taxon>
    </lineage>
</organism>